<gene>
    <name evidence="2" type="ORF">EZH24_00795</name>
</gene>
<evidence type="ECO:0000259" key="1">
    <source>
        <dbReference type="Pfam" id="PF00857"/>
    </source>
</evidence>
<dbReference type="Gene3D" id="3.40.50.850">
    <property type="entry name" value="Isochorismatase-like"/>
    <property type="match status" value="1"/>
</dbReference>
<proteinExistence type="predicted"/>
<feature type="domain" description="Isochorismatase-like" evidence="1">
    <location>
        <begin position="15"/>
        <end position="162"/>
    </location>
</feature>
<evidence type="ECO:0000313" key="3">
    <source>
        <dbReference type="Proteomes" id="UP000310168"/>
    </source>
</evidence>
<sequence>MKVENKPILNKEESLFICIDLQERLIPAMHDKETLVKNSNILLKTAEIYNIPVLVTEQYPKGLGSTDSKIELPKNHKIFSKDYFSAFGVEDFVNEFNSLNKKNIIIFGLETHVCVYYTVFHLIQNGYSVYVVADACASRTNESKKIALKQMRKLGVNIITTEMALFSHIENSRVPNFKDLSNLVK</sequence>
<dbReference type="SUPFAM" id="SSF52499">
    <property type="entry name" value="Isochorismatase-like hydrolases"/>
    <property type="match status" value="1"/>
</dbReference>
<accession>A0ABY2TTT1</accession>
<name>A0ABY2TTT1_9SPIR</name>
<dbReference type="PANTHER" id="PTHR14119">
    <property type="entry name" value="HYDROLASE"/>
    <property type="match status" value="1"/>
</dbReference>
<keyword evidence="2" id="KW-0378">Hydrolase</keyword>
<reference evidence="2 3" key="1">
    <citation type="journal article" date="2019" name="Anaerobe">
        <title>Brachyspira catarrhinii sp. nov., an anaerobic intestinal spirochaete isolated from vervet monkeys may have been misidentified as Brachyspira aalborgi in previous studies.</title>
        <authorList>
            <person name="Phillips N.D."/>
            <person name="La T."/>
            <person name="Hampson D.J."/>
        </authorList>
    </citation>
    <scope>NUCLEOTIDE SEQUENCE [LARGE SCALE GENOMIC DNA]</scope>
    <source>
        <strain evidence="2 3">Z12</strain>
    </source>
</reference>
<comment type="caution">
    <text evidence="2">The sequence shown here is derived from an EMBL/GenBank/DDBJ whole genome shotgun (WGS) entry which is preliminary data.</text>
</comment>
<protein>
    <submittedName>
        <fullName evidence="2">Hydrolase</fullName>
    </submittedName>
</protein>
<dbReference type="Pfam" id="PF00857">
    <property type="entry name" value="Isochorismatase"/>
    <property type="match status" value="1"/>
</dbReference>
<dbReference type="EMBL" id="SJDU01000009">
    <property type="protein sequence ID" value="TKZ36292.1"/>
    <property type="molecule type" value="Genomic_DNA"/>
</dbReference>
<dbReference type="InterPro" id="IPR000868">
    <property type="entry name" value="Isochorismatase-like_dom"/>
</dbReference>
<keyword evidence="3" id="KW-1185">Reference proteome</keyword>
<dbReference type="InterPro" id="IPR050993">
    <property type="entry name" value="Isochorismatase_domain"/>
</dbReference>
<organism evidence="2 3">
    <name type="scientific">Brachyspira catarrhinii</name>
    <dbReference type="NCBI Taxonomy" id="2528966"/>
    <lineage>
        <taxon>Bacteria</taxon>
        <taxon>Pseudomonadati</taxon>
        <taxon>Spirochaetota</taxon>
        <taxon>Spirochaetia</taxon>
        <taxon>Brachyspirales</taxon>
        <taxon>Brachyspiraceae</taxon>
        <taxon>Brachyspira</taxon>
    </lineage>
</organism>
<dbReference type="RefSeq" id="WP_137997232.1">
    <property type="nucleotide sequence ID" value="NZ_SJDU01000009.1"/>
</dbReference>
<dbReference type="PANTHER" id="PTHR14119:SF3">
    <property type="entry name" value="ISOCHORISMATASE DOMAIN-CONTAINING PROTEIN 2"/>
    <property type="match status" value="1"/>
</dbReference>
<dbReference type="CDD" id="cd01012">
    <property type="entry name" value="YcaC_related"/>
    <property type="match status" value="1"/>
</dbReference>
<evidence type="ECO:0000313" key="2">
    <source>
        <dbReference type="EMBL" id="TKZ36292.1"/>
    </source>
</evidence>
<dbReference type="InterPro" id="IPR036380">
    <property type="entry name" value="Isochorismatase-like_sf"/>
</dbReference>
<dbReference type="Proteomes" id="UP000310168">
    <property type="component" value="Unassembled WGS sequence"/>
</dbReference>
<dbReference type="GO" id="GO:0016787">
    <property type="term" value="F:hydrolase activity"/>
    <property type="evidence" value="ECO:0007669"/>
    <property type="project" value="UniProtKB-KW"/>
</dbReference>